<sequence>MKHAGKLNQQKNMLKEYQTISLVKAKTIWWDTTRKRSIRSNIHDLNEQRDLHLNQKEKPFGSLNGEEEMKINKACDLSSISVLPQHARRPNTVASGLQSSQPRSQPSQQSFCTGLSSQPAMFSQFSQSQTSVDEAVINGQRGCSQEHHKSVRRNSCFPRLTYSREESQQPNLISSSNFRPKWNSADPKNQLSEGLEHRIGIMETSLSRFAMILDSVQSDVMQVNKGTKENNLEMECIRQKLIVHDNSLQLMIKGQEEIKASIDGNLKLLSEQLCKFTSQEKLQEVSLIVSTLPQIIETSFKSLQQEIHAKFTEEMQACSIWK</sequence>
<dbReference type="Proteomes" id="UP000289738">
    <property type="component" value="Chromosome B04"/>
</dbReference>
<organism evidence="2 3">
    <name type="scientific">Arachis hypogaea</name>
    <name type="common">Peanut</name>
    <dbReference type="NCBI Taxonomy" id="3818"/>
    <lineage>
        <taxon>Eukaryota</taxon>
        <taxon>Viridiplantae</taxon>
        <taxon>Streptophyta</taxon>
        <taxon>Embryophyta</taxon>
        <taxon>Tracheophyta</taxon>
        <taxon>Spermatophyta</taxon>
        <taxon>Magnoliopsida</taxon>
        <taxon>eudicotyledons</taxon>
        <taxon>Gunneridae</taxon>
        <taxon>Pentapetalae</taxon>
        <taxon>rosids</taxon>
        <taxon>fabids</taxon>
        <taxon>Fabales</taxon>
        <taxon>Fabaceae</taxon>
        <taxon>Papilionoideae</taxon>
        <taxon>50 kb inversion clade</taxon>
        <taxon>dalbergioids sensu lato</taxon>
        <taxon>Dalbergieae</taxon>
        <taxon>Pterocarpus clade</taxon>
        <taxon>Arachis</taxon>
    </lineage>
</organism>
<evidence type="ECO:0000313" key="2">
    <source>
        <dbReference type="EMBL" id="RYR15324.1"/>
    </source>
</evidence>
<feature type="compositionally biased region" description="Low complexity" evidence="1">
    <location>
        <begin position="98"/>
        <end position="110"/>
    </location>
</feature>
<keyword evidence="3" id="KW-1185">Reference proteome</keyword>
<name>A0A444ZMD5_ARAHY</name>
<accession>A0A444ZMD5</accession>
<reference evidence="2 3" key="1">
    <citation type="submission" date="2019-01" db="EMBL/GenBank/DDBJ databases">
        <title>Sequencing of cultivated peanut Arachis hypogaea provides insights into genome evolution and oil improvement.</title>
        <authorList>
            <person name="Chen X."/>
        </authorList>
    </citation>
    <scope>NUCLEOTIDE SEQUENCE [LARGE SCALE GENOMIC DNA]</scope>
    <source>
        <strain evidence="3">cv. Fuhuasheng</strain>
        <tissue evidence="2">Leaves</tissue>
    </source>
</reference>
<dbReference type="STRING" id="3818.A0A444ZMD5"/>
<dbReference type="PANTHER" id="PTHR37695:SF1">
    <property type="entry name" value="RECOMBINATION INITIATION DEFECTS 3-RELATED"/>
    <property type="match status" value="1"/>
</dbReference>
<comment type="caution">
    <text evidence="2">The sequence shown here is derived from an EMBL/GenBank/DDBJ whole genome shotgun (WGS) entry which is preliminary data.</text>
</comment>
<evidence type="ECO:0000313" key="3">
    <source>
        <dbReference type="Proteomes" id="UP000289738"/>
    </source>
</evidence>
<evidence type="ECO:0008006" key="4">
    <source>
        <dbReference type="Google" id="ProtNLM"/>
    </source>
</evidence>
<proteinExistence type="predicted"/>
<dbReference type="InterPro" id="IPR034546">
    <property type="entry name" value="PAIR1"/>
</dbReference>
<dbReference type="GO" id="GO:0042138">
    <property type="term" value="P:meiotic DNA double-strand break formation"/>
    <property type="evidence" value="ECO:0007669"/>
    <property type="project" value="TreeGrafter"/>
</dbReference>
<dbReference type="AlphaFoldDB" id="A0A444ZMD5"/>
<dbReference type="GO" id="GO:0070192">
    <property type="term" value="P:chromosome organization involved in meiotic cell cycle"/>
    <property type="evidence" value="ECO:0007669"/>
    <property type="project" value="InterPro"/>
</dbReference>
<dbReference type="EMBL" id="SDMP01000014">
    <property type="protein sequence ID" value="RYR15324.1"/>
    <property type="molecule type" value="Genomic_DNA"/>
</dbReference>
<evidence type="ECO:0000256" key="1">
    <source>
        <dbReference type="SAM" id="MobiDB-lite"/>
    </source>
</evidence>
<dbReference type="PANTHER" id="PTHR37695">
    <property type="entry name" value="RECOMBINATION INITIATION DEFECTS 3-RELATED"/>
    <property type="match status" value="1"/>
</dbReference>
<dbReference type="GO" id="GO:0005634">
    <property type="term" value="C:nucleus"/>
    <property type="evidence" value="ECO:0007669"/>
    <property type="project" value="TreeGrafter"/>
</dbReference>
<gene>
    <name evidence="2" type="ORF">Ahy_B04g072065</name>
</gene>
<dbReference type="GO" id="GO:0009553">
    <property type="term" value="P:embryo sac development"/>
    <property type="evidence" value="ECO:0007669"/>
    <property type="project" value="TreeGrafter"/>
</dbReference>
<feature type="region of interest" description="Disordered" evidence="1">
    <location>
        <begin position="89"/>
        <end position="114"/>
    </location>
</feature>
<dbReference type="GO" id="GO:0009556">
    <property type="term" value="P:microsporogenesis"/>
    <property type="evidence" value="ECO:0007669"/>
    <property type="project" value="TreeGrafter"/>
</dbReference>
<protein>
    <recommendedName>
        <fullName evidence="4">Protein PAIR1</fullName>
    </recommendedName>
</protein>